<dbReference type="RefSeq" id="WP_252579962.1">
    <property type="nucleotide sequence ID" value="NZ_CP071527.1"/>
</dbReference>
<evidence type="ECO:0000313" key="3">
    <source>
        <dbReference type="Proteomes" id="UP001057474"/>
    </source>
</evidence>
<accession>A0ABY4Y803</accession>
<organism evidence="2 3">
    <name type="scientific">Legionella lytica</name>
    <dbReference type="NCBI Taxonomy" id="96232"/>
    <lineage>
        <taxon>Bacteria</taxon>
        <taxon>Pseudomonadati</taxon>
        <taxon>Pseudomonadota</taxon>
        <taxon>Gammaproteobacteria</taxon>
        <taxon>Legionellales</taxon>
        <taxon>Legionellaceae</taxon>
        <taxon>Legionella</taxon>
    </lineage>
</organism>
<evidence type="ECO:0000313" key="2">
    <source>
        <dbReference type="EMBL" id="USQ13654.1"/>
    </source>
</evidence>
<dbReference type="Proteomes" id="UP001057474">
    <property type="component" value="Chromosome"/>
</dbReference>
<gene>
    <name evidence="2" type="ORF">J2N86_13395</name>
</gene>
<name>A0ABY4Y803_9GAMM</name>
<evidence type="ECO:0000256" key="1">
    <source>
        <dbReference type="SAM" id="Coils"/>
    </source>
</evidence>
<sequence>MPKSIEERVKQLQETIAQLVDDIKQGNFGKEELQQKNDELQALLTELTQTIQQEHQERELRMEAALSTLPVPVHHLEIEKKFTLTTNALKQVNEQYQVLIAKQYEQIDKLSRIVDRVETIKTLKEKGFFAQDTTSTQEIQDNNHKAQL</sequence>
<reference evidence="2" key="1">
    <citation type="submission" date="2021-03" db="EMBL/GenBank/DDBJ databases">
        <title>Legionella lytica PCM 2298.</title>
        <authorList>
            <person name="Koper P."/>
        </authorList>
    </citation>
    <scope>NUCLEOTIDE SEQUENCE</scope>
    <source>
        <strain evidence="2">PCM 2298</strain>
    </source>
</reference>
<protein>
    <submittedName>
        <fullName evidence="2">Uncharacterized protein</fullName>
    </submittedName>
</protein>
<keyword evidence="1" id="KW-0175">Coiled coil</keyword>
<feature type="coiled-coil region" evidence="1">
    <location>
        <begin position="30"/>
        <end position="57"/>
    </location>
</feature>
<proteinExistence type="predicted"/>
<dbReference type="EMBL" id="CP071527">
    <property type="protein sequence ID" value="USQ13654.1"/>
    <property type="molecule type" value="Genomic_DNA"/>
</dbReference>
<keyword evidence="3" id="KW-1185">Reference proteome</keyword>